<dbReference type="GO" id="GO:0008312">
    <property type="term" value="F:7S RNA binding"/>
    <property type="evidence" value="ECO:0007669"/>
    <property type="project" value="InterPro"/>
</dbReference>
<dbReference type="GO" id="GO:0005786">
    <property type="term" value="C:signal recognition particle, endoplasmic reticulum targeting"/>
    <property type="evidence" value="ECO:0007669"/>
    <property type="project" value="UniProtKB-KW"/>
</dbReference>
<comment type="subcellular location">
    <subcellularLocation>
        <location evidence="1 10">Cytoplasm</location>
    </subcellularLocation>
    <subcellularLocation>
        <location evidence="2">Nucleus</location>
        <location evidence="2">Nucleolus</location>
    </subcellularLocation>
</comment>
<proteinExistence type="inferred from homology"/>
<dbReference type="GeneID" id="30997267"/>
<comment type="function">
    <text evidence="10">Component of the signal recognition particle (SRP) complex, a ribonucleoprotein complex that mediates the cotranslational targeting of secretory and membrane proteins to the endoplasmic reticulum (ER). The SRP complex interacts with the signal sequence in nascent secretory and membrane proteins and directs them to the membrane of the ER.</text>
</comment>
<dbReference type="PANTHER" id="PTHR12860">
    <property type="entry name" value="SIGNAL RECOGNITION PARTICLE 68 KDA PROTEIN"/>
    <property type="match status" value="1"/>
</dbReference>
<dbReference type="Proteomes" id="UP000095085">
    <property type="component" value="Unassembled WGS sequence"/>
</dbReference>
<evidence type="ECO:0000256" key="8">
    <source>
        <dbReference type="ARBA" id="ARBA00023274"/>
    </source>
</evidence>
<dbReference type="GO" id="GO:0006614">
    <property type="term" value="P:SRP-dependent cotranslational protein targeting to membrane"/>
    <property type="evidence" value="ECO:0007669"/>
    <property type="project" value="InterPro"/>
</dbReference>
<evidence type="ECO:0000256" key="3">
    <source>
        <dbReference type="ARBA" id="ARBA00009352"/>
    </source>
</evidence>
<dbReference type="GO" id="GO:0005730">
    <property type="term" value="C:nucleolus"/>
    <property type="evidence" value="ECO:0007669"/>
    <property type="project" value="UniProtKB-SubCell"/>
</dbReference>
<protein>
    <recommendedName>
        <fullName evidence="9 10">Signal recognition particle subunit SRP68</fullName>
        <shortName evidence="10">SRP68</shortName>
    </recommendedName>
</protein>
<dbReference type="InterPro" id="IPR038253">
    <property type="entry name" value="SRP68_N_sf"/>
</dbReference>
<dbReference type="STRING" id="984485.A0A1E4RPA6"/>
<organism evidence="11 12">
    <name type="scientific">Hyphopichia burtonii NRRL Y-1933</name>
    <dbReference type="NCBI Taxonomy" id="984485"/>
    <lineage>
        <taxon>Eukaryota</taxon>
        <taxon>Fungi</taxon>
        <taxon>Dikarya</taxon>
        <taxon>Ascomycota</taxon>
        <taxon>Saccharomycotina</taxon>
        <taxon>Pichiomycetes</taxon>
        <taxon>Debaryomycetaceae</taxon>
        <taxon>Hyphopichia</taxon>
    </lineage>
</organism>
<evidence type="ECO:0000256" key="2">
    <source>
        <dbReference type="ARBA" id="ARBA00004604"/>
    </source>
</evidence>
<reference evidence="12" key="1">
    <citation type="submission" date="2016-05" db="EMBL/GenBank/DDBJ databases">
        <title>Comparative genomics of biotechnologically important yeasts.</title>
        <authorList>
            <consortium name="DOE Joint Genome Institute"/>
            <person name="Riley R."/>
            <person name="Haridas S."/>
            <person name="Wolfe K.H."/>
            <person name="Lopes M.R."/>
            <person name="Hittinger C.T."/>
            <person name="Goker M."/>
            <person name="Salamov A."/>
            <person name="Wisecaver J."/>
            <person name="Long T.M."/>
            <person name="Aerts A.L."/>
            <person name="Barry K."/>
            <person name="Choi C."/>
            <person name="Clum A."/>
            <person name="Coughlan A.Y."/>
            <person name="Deshpande S."/>
            <person name="Douglass A.P."/>
            <person name="Hanson S.J."/>
            <person name="Klenk H.-P."/>
            <person name="Labutti K."/>
            <person name="Lapidus A."/>
            <person name="Lindquist E."/>
            <person name="Lipzen A."/>
            <person name="Meier-Kolthoff J.P."/>
            <person name="Ohm R.A."/>
            <person name="Otillar R.P."/>
            <person name="Pangilinan J."/>
            <person name="Peng Y."/>
            <person name="Rokas A."/>
            <person name="Rosa C.A."/>
            <person name="Scheuner C."/>
            <person name="Sibirny A.A."/>
            <person name="Slot J.C."/>
            <person name="Stielow J.B."/>
            <person name="Sun H."/>
            <person name="Kurtzman C.P."/>
            <person name="Blackwell M."/>
            <person name="Grigoriev I.V."/>
            <person name="Jeffries T.W."/>
        </authorList>
    </citation>
    <scope>NUCLEOTIDE SEQUENCE [LARGE SCALE GENOMIC DNA]</scope>
    <source>
        <strain evidence="12">NRRL Y-1933</strain>
    </source>
</reference>
<accession>A0A1E4RPA6</accession>
<dbReference type="PANTHER" id="PTHR12860:SF0">
    <property type="entry name" value="SIGNAL RECOGNITION PARTICLE SUBUNIT SRP68"/>
    <property type="match status" value="1"/>
</dbReference>
<dbReference type="PIRSF" id="PIRSF038995">
    <property type="entry name" value="SRP68"/>
    <property type="match status" value="1"/>
</dbReference>
<evidence type="ECO:0000256" key="5">
    <source>
        <dbReference type="ARBA" id="ARBA00022884"/>
    </source>
</evidence>
<dbReference type="RefSeq" id="XP_020078181.1">
    <property type="nucleotide sequence ID" value="XM_020222718.1"/>
</dbReference>
<keyword evidence="6 10" id="KW-0733">Signal recognition particle</keyword>
<dbReference type="OrthoDB" id="10255118at2759"/>
<keyword evidence="12" id="KW-1185">Reference proteome</keyword>
<evidence type="ECO:0000256" key="7">
    <source>
        <dbReference type="ARBA" id="ARBA00023242"/>
    </source>
</evidence>
<keyword evidence="5 10" id="KW-0694">RNA-binding</keyword>
<sequence length="586" mass="67736">MTDSPIGITFGARMSAYLTSAEDYNKYRKKLNKILLRSRHDLKIVTRDTKNYREKESFSKINEESYNEDKRFGRLILLTAERDLLYALEVKNLMEISGERVSSYKNLMISKIKKSLSNCQKLLQAIQSEADEIIKLEFYIYSALVQGLYSINKKQWSKAINSFSIARCALDYQLNQLVKKENNSEDDEFNKTVINEILDNLIDPSLNLAISQSDVPQSTSDLKSISRKHCHDELIPFLKPAVYIIKKLDESFVSDVSSEIQLINSIKWRDYEATLYNDELAYKIMKLNETGWERFEDANQYDAILTGWNELLEIHTVDLEKNQDEDDLDKVQDRAVLLTYINYNLLFTRLKRDLLIIDQLDSNNKVSMNKKLEINKDIHRLYATIVETSNQLKDLPGVYNDEDLYFSLYNLSKYYESHKNMVLAQSFALSNKFSEALKIFTHIQKSLKESASESFYKIDQFPYSITDNQDFEKFIQDLNNQTLKIHILTQFNQELSQGDIRQSNYVLENLNKYLISKNSSITSVDHLGEIKPLLTKPVLFDIGFNYINYSSSANSIAASAQPSSSAAANDDDNKKRSGFFGIFGRS</sequence>
<evidence type="ECO:0000256" key="4">
    <source>
        <dbReference type="ARBA" id="ARBA00022490"/>
    </source>
</evidence>
<evidence type="ECO:0000313" key="12">
    <source>
        <dbReference type="Proteomes" id="UP000095085"/>
    </source>
</evidence>
<dbReference type="GO" id="GO:0030942">
    <property type="term" value="F:endoplasmic reticulum signal peptide binding"/>
    <property type="evidence" value="ECO:0007669"/>
    <property type="project" value="InterPro"/>
</dbReference>
<evidence type="ECO:0000313" key="11">
    <source>
        <dbReference type="EMBL" id="ODV69114.1"/>
    </source>
</evidence>
<comment type="similarity">
    <text evidence="3 10">Belongs to the SRP68 family.</text>
</comment>
<dbReference type="AlphaFoldDB" id="A0A1E4RPA6"/>
<evidence type="ECO:0000256" key="6">
    <source>
        <dbReference type="ARBA" id="ARBA00023135"/>
    </source>
</evidence>
<evidence type="ECO:0000256" key="10">
    <source>
        <dbReference type="PIRNR" id="PIRNR038995"/>
    </source>
</evidence>
<dbReference type="EMBL" id="KV454539">
    <property type="protein sequence ID" value="ODV69114.1"/>
    <property type="molecule type" value="Genomic_DNA"/>
</dbReference>
<dbReference type="InterPro" id="IPR034652">
    <property type="entry name" value="SRP68-RBD"/>
</dbReference>
<evidence type="ECO:0000256" key="9">
    <source>
        <dbReference type="ARBA" id="ARBA00029498"/>
    </source>
</evidence>
<evidence type="ECO:0000256" key="1">
    <source>
        <dbReference type="ARBA" id="ARBA00004496"/>
    </source>
</evidence>
<dbReference type="InterPro" id="IPR026258">
    <property type="entry name" value="SRP68"/>
</dbReference>
<name>A0A1E4RPA6_9ASCO</name>
<dbReference type="Pfam" id="PF16969">
    <property type="entry name" value="SRP68"/>
    <property type="match status" value="1"/>
</dbReference>
<keyword evidence="8 10" id="KW-0687">Ribonucleoprotein</keyword>
<keyword evidence="7" id="KW-0539">Nucleus</keyword>
<dbReference type="GO" id="GO:0005047">
    <property type="term" value="F:signal recognition particle binding"/>
    <property type="evidence" value="ECO:0007669"/>
    <property type="project" value="InterPro"/>
</dbReference>
<dbReference type="CDD" id="cd15481">
    <property type="entry name" value="SRP68-RBD"/>
    <property type="match status" value="1"/>
</dbReference>
<dbReference type="Gene3D" id="1.10.3450.40">
    <property type="entry name" value="Signal recognition particle, SRP68 subunit, RNA-binding domain"/>
    <property type="match status" value="1"/>
</dbReference>
<keyword evidence="4 10" id="KW-0963">Cytoplasm</keyword>
<gene>
    <name evidence="11" type="ORF">HYPBUDRAFT_165791</name>
</gene>